<sequence length="316" mass="34290">MKKAVISLVVIVGLIMGLAHSDAQAATQKKKTVAAKKHVRALAVKKGTRVHRAYSAVSPEDARNLVLDSASALVQDQTTGAVLFEKNAGAVLPIASITKLMTAMVALDVKPSLEETLSIGEDDVDILKGTHSRLRVGTQLSRENMLRLALMSSENRAASALSRHYPGGRPAFIAAMNRKAQSLGLTDTHFEDPTGLTAANVSSARDLTRMVAAAHQYPLIREFSTTAEYEVPLARRNEIFRNTNLLVRTGNWEIGLSKTGFISEAGRCLVMQAWLNNKPTIIVLLDSWGKLTRIGDANRIKRWIESASLNSRPTAG</sequence>
<keyword evidence="6" id="KW-0961">Cell wall biogenesis/degradation</keyword>
<dbReference type="GO" id="GO:0071555">
    <property type="term" value="P:cell wall organization"/>
    <property type="evidence" value="ECO:0007669"/>
    <property type="project" value="UniProtKB-KW"/>
</dbReference>
<evidence type="ECO:0000259" key="10">
    <source>
        <dbReference type="Pfam" id="PF00768"/>
    </source>
</evidence>
<keyword evidence="3" id="KW-0378">Hydrolase</keyword>
<dbReference type="SUPFAM" id="SSF56601">
    <property type="entry name" value="beta-lactamase/transpeptidase-like"/>
    <property type="match status" value="1"/>
</dbReference>
<protein>
    <submittedName>
        <fullName evidence="11">Peptidase S11</fullName>
    </submittedName>
</protein>
<proteinExistence type="inferred from homology"/>
<dbReference type="InterPro" id="IPR018044">
    <property type="entry name" value="Peptidase_S11"/>
</dbReference>
<gene>
    <name evidence="11" type="ORF">DENOEST_0821</name>
</gene>
<dbReference type="GO" id="GO:0006508">
    <property type="term" value="P:proteolysis"/>
    <property type="evidence" value="ECO:0007669"/>
    <property type="project" value="InterPro"/>
</dbReference>
<evidence type="ECO:0000256" key="4">
    <source>
        <dbReference type="ARBA" id="ARBA00022960"/>
    </source>
</evidence>
<evidence type="ECO:0000256" key="7">
    <source>
        <dbReference type="PIRSR" id="PIRSR618044-1"/>
    </source>
</evidence>
<evidence type="ECO:0000313" key="12">
    <source>
        <dbReference type="Proteomes" id="UP000515733"/>
    </source>
</evidence>
<keyword evidence="2" id="KW-0732">Signal</keyword>
<feature type="active site" description="Proton acceptor" evidence="7">
    <location>
        <position position="99"/>
    </location>
</feature>
<dbReference type="Pfam" id="PF00768">
    <property type="entry name" value="Peptidase_S11"/>
    <property type="match status" value="1"/>
</dbReference>
<evidence type="ECO:0000256" key="2">
    <source>
        <dbReference type="ARBA" id="ARBA00022729"/>
    </source>
</evidence>
<dbReference type="PRINTS" id="PR00725">
    <property type="entry name" value="DADACBPTASE1"/>
</dbReference>
<dbReference type="PANTHER" id="PTHR21581">
    <property type="entry name" value="D-ALANYL-D-ALANINE CARBOXYPEPTIDASE"/>
    <property type="match status" value="1"/>
</dbReference>
<dbReference type="PANTHER" id="PTHR21581:SF26">
    <property type="entry name" value="D-ALANYL-D-ALANINE ENDOPEPTIDASE"/>
    <property type="match status" value="1"/>
</dbReference>
<evidence type="ECO:0000256" key="3">
    <source>
        <dbReference type="ARBA" id="ARBA00022801"/>
    </source>
</evidence>
<evidence type="ECO:0000256" key="6">
    <source>
        <dbReference type="ARBA" id="ARBA00023316"/>
    </source>
</evidence>
<dbReference type="OrthoDB" id="5688590at2"/>
<keyword evidence="4" id="KW-0133">Cell shape</keyword>
<dbReference type="RefSeq" id="WP_145771793.1">
    <property type="nucleotide sequence ID" value="NZ_LR778301.1"/>
</dbReference>
<dbReference type="EMBL" id="LR778301">
    <property type="protein sequence ID" value="CAB1367986.1"/>
    <property type="molecule type" value="Genomic_DNA"/>
</dbReference>
<feature type="active site" description="Acyl-ester intermediate" evidence="7">
    <location>
        <position position="96"/>
    </location>
</feature>
<dbReference type="NCBIfam" id="NF008668">
    <property type="entry name" value="PRK11669.1"/>
    <property type="match status" value="1"/>
</dbReference>
<comment type="similarity">
    <text evidence="1 9">Belongs to the peptidase S11 family.</text>
</comment>
<dbReference type="InterPro" id="IPR012338">
    <property type="entry name" value="Beta-lactam/transpept-like"/>
</dbReference>
<feature type="domain" description="Peptidase S11 D-alanyl-D-alanine carboxypeptidase A N-terminal" evidence="10">
    <location>
        <begin position="66"/>
        <end position="286"/>
    </location>
</feature>
<dbReference type="InterPro" id="IPR001967">
    <property type="entry name" value="Peptidase_S11_N"/>
</dbReference>
<dbReference type="GO" id="GO:0009252">
    <property type="term" value="P:peptidoglycan biosynthetic process"/>
    <property type="evidence" value="ECO:0007669"/>
    <property type="project" value="UniProtKB-KW"/>
</dbReference>
<feature type="active site" evidence="7">
    <location>
        <position position="153"/>
    </location>
</feature>
<accession>A0A6S6XPX5</accession>
<keyword evidence="5" id="KW-0573">Peptidoglycan synthesis</keyword>
<feature type="binding site" evidence="8">
    <location>
        <position position="258"/>
    </location>
    <ligand>
        <name>substrate</name>
    </ligand>
</feature>
<evidence type="ECO:0000256" key="1">
    <source>
        <dbReference type="ARBA" id="ARBA00007164"/>
    </source>
</evidence>
<dbReference type="Gene3D" id="3.40.710.10">
    <property type="entry name" value="DD-peptidase/beta-lactamase superfamily"/>
    <property type="match status" value="1"/>
</dbReference>
<dbReference type="Proteomes" id="UP000515733">
    <property type="component" value="Chromosome"/>
</dbReference>
<dbReference type="GO" id="GO:0009002">
    <property type="term" value="F:serine-type D-Ala-D-Ala carboxypeptidase activity"/>
    <property type="evidence" value="ECO:0007669"/>
    <property type="project" value="InterPro"/>
</dbReference>
<organism evidence="11 12">
    <name type="scientific">Denitratisoma oestradiolicum</name>
    <dbReference type="NCBI Taxonomy" id="311182"/>
    <lineage>
        <taxon>Bacteria</taxon>
        <taxon>Pseudomonadati</taxon>
        <taxon>Pseudomonadota</taxon>
        <taxon>Betaproteobacteria</taxon>
        <taxon>Nitrosomonadales</taxon>
        <taxon>Sterolibacteriaceae</taxon>
        <taxon>Denitratisoma</taxon>
    </lineage>
</organism>
<evidence type="ECO:0000256" key="8">
    <source>
        <dbReference type="PIRSR" id="PIRSR618044-2"/>
    </source>
</evidence>
<dbReference type="GO" id="GO:0008360">
    <property type="term" value="P:regulation of cell shape"/>
    <property type="evidence" value="ECO:0007669"/>
    <property type="project" value="UniProtKB-KW"/>
</dbReference>
<reference evidence="11 12" key="1">
    <citation type="submission" date="2020-03" db="EMBL/GenBank/DDBJ databases">
        <authorList>
            <consortium name="Genoscope - CEA"/>
            <person name="William W."/>
        </authorList>
    </citation>
    <scope>NUCLEOTIDE SEQUENCE [LARGE SCALE GENOMIC DNA]</scope>
    <source>
        <strain evidence="12">DSM 16959</strain>
    </source>
</reference>
<evidence type="ECO:0000256" key="5">
    <source>
        <dbReference type="ARBA" id="ARBA00022984"/>
    </source>
</evidence>
<evidence type="ECO:0000313" key="11">
    <source>
        <dbReference type="EMBL" id="CAB1367986.1"/>
    </source>
</evidence>
<dbReference type="AlphaFoldDB" id="A0A6S6XPX5"/>
<evidence type="ECO:0000256" key="9">
    <source>
        <dbReference type="RuleBase" id="RU004016"/>
    </source>
</evidence>
<keyword evidence="12" id="KW-1185">Reference proteome</keyword>
<dbReference type="KEGG" id="doe:DENOEST_0821"/>
<name>A0A6S6XPX5_9PROT</name>